<name>A0A8S8ZJH9_SORMA</name>
<evidence type="ECO:0000313" key="2">
    <source>
        <dbReference type="Proteomes" id="UP000433876"/>
    </source>
</evidence>
<organism evidence="1 2">
    <name type="scientific">Sordaria macrospora</name>
    <dbReference type="NCBI Taxonomy" id="5147"/>
    <lineage>
        <taxon>Eukaryota</taxon>
        <taxon>Fungi</taxon>
        <taxon>Dikarya</taxon>
        <taxon>Ascomycota</taxon>
        <taxon>Pezizomycotina</taxon>
        <taxon>Sordariomycetes</taxon>
        <taxon>Sordariomycetidae</taxon>
        <taxon>Sordariales</taxon>
        <taxon>Sordariaceae</taxon>
        <taxon>Sordaria</taxon>
    </lineage>
</organism>
<sequence length="252" mass="29603">MAPATADLSPIWQSFPVELVQRVLHEFVTPHLSNIDSDPFYPWMNLRQLNHQQRRRIDAVYRQLLLPMLYLYRDVEFCPASNRPEITHIREGRFHRRWVGDKDEGYDSTNGTITLCLTRSSCYLHMEDGHDMHHDMHPNFDASKGWNKYVNSFPPGGLYVNPDPYYRFGLKLIYKSRWYSGDGITCLEGKIPASYVPDVQDDSDDDSIKVSWSQLIGAVIRAWKKRVIRDARMDNQWYIPRERLEDLDVPIV</sequence>
<dbReference type="EMBL" id="NMPR01000182">
    <property type="protein sequence ID" value="KAA8628462.1"/>
    <property type="molecule type" value="Genomic_DNA"/>
</dbReference>
<dbReference type="Proteomes" id="UP000433876">
    <property type="component" value="Unassembled WGS sequence"/>
</dbReference>
<accession>A0A8S8ZJH9</accession>
<reference evidence="1 2" key="1">
    <citation type="submission" date="2017-07" db="EMBL/GenBank/DDBJ databases">
        <title>Genome sequence of the Sordaria macrospora wild type strain R19027.</title>
        <authorList>
            <person name="Nowrousian M."/>
            <person name="Teichert I."/>
            <person name="Kueck U."/>
        </authorList>
    </citation>
    <scope>NUCLEOTIDE SEQUENCE [LARGE SCALE GENOMIC DNA]</scope>
    <source>
        <strain evidence="1 2">R19027</strain>
        <tissue evidence="1">Mycelium</tissue>
    </source>
</reference>
<dbReference type="AlphaFoldDB" id="A0A8S8ZJH9"/>
<gene>
    <name evidence="1" type="ORF">SMACR_08110</name>
</gene>
<proteinExistence type="predicted"/>
<comment type="caution">
    <text evidence="1">The sequence shown here is derived from an EMBL/GenBank/DDBJ whole genome shotgun (WGS) entry which is preliminary data.</text>
</comment>
<dbReference type="VEuPathDB" id="FungiDB:SMAC_08110"/>
<evidence type="ECO:0000313" key="1">
    <source>
        <dbReference type="EMBL" id="KAA8628462.1"/>
    </source>
</evidence>
<protein>
    <submittedName>
        <fullName evidence="1">Uncharacterized protein</fullName>
    </submittedName>
</protein>